<evidence type="ECO:0000313" key="2">
    <source>
        <dbReference type="EMBL" id="QWG14939.1"/>
    </source>
</evidence>
<dbReference type="InterPro" id="IPR010373">
    <property type="entry name" value="DUF968"/>
</dbReference>
<feature type="region of interest" description="Disordered" evidence="1">
    <location>
        <begin position="253"/>
        <end position="296"/>
    </location>
</feature>
<feature type="region of interest" description="Disordered" evidence="1">
    <location>
        <begin position="142"/>
        <end position="171"/>
    </location>
</feature>
<feature type="compositionally biased region" description="Basic residues" evidence="1">
    <location>
        <begin position="277"/>
        <end position="286"/>
    </location>
</feature>
<protein>
    <submittedName>
        <fullName evidence="2">DUF968 domain-containing protein</fullName>
    </submittedName>
</protein>
<evidence type="ECO:0000313" key="3">
    <source>
        <dbReference type="Proteomes" id="UP000680839"/>
    </source>
</evidence>
<reference evidence="2" key="1">
    <citation type="submission" date="2021-06" db="EMBL/GenBank/DDBJ databases">
        <title>Bradyrhizobium sp. S2-20-1 Genome sequencing.</title>
        <authorList>
            <person name="Jin L."/>
        </authorList>
    </citation>
    <scope>NUCLEOTIDE SEQUENCE</scope>
    <source>
        <strain evidence="2">S2-20-1</strain>
    </source>
</reference>
<dbReference type="Pfam" id="PF04404">
    <property type="entry name" value="ERF"/>
    <property type="match status" value="1"/>
</dbReference>
<proteinExistence type="predicted"/>
<dbReference type="InterPro" id="IPR007499">
    <property type="entry name" value="ERF_bacteria_virus"/>
</dbReference>
<sequence>MHRSSESVAAIATALAKAQIDLSNPEKAMVGTVYNNRSDSPQSFRYASLASGLDIVRKVLGSQQIAVAQTTDIDRANGTVNLTTLLLHTSGEWISSDWPVCQLSETSAPRRMGAALTYARRYALFTMVGIAGEDDLDAPDLTTDQPEGDKAVGTGVTPNPNVRPAPVRPSQFRAGNARMPIHEKLSTEDSAAIRAELLREIETLPEEDLHSRAIAILKAKNRLSLNHAKQVEDAFAARMALPGALVEVLTRDEPMSAPTNPPPPQLPPVSTDAVKPPRPRRSRRVKVATEQTAAPVDDSLSASVRLQADGDPARIQKSELAISEPRRHRDKGHLRFVASQPCLVCGRSPADAHHLRFTQPRAMGRKVSDEFTVPLCRTHHRDNHRFGDEQAWWGRQAIDPVGASRQLWVSTRRIE</sequence>
<dbReference type="Proteomes" id="UP000680839">
    <property type="component" value="Chromosome"/>
</dbReference>
<gene>
    <name evidence="2" type="ORF">KMZ29_09910</name>
</gene>
<evidence type="ECO:0000256" key="1">
    <source>
        <dbReference type="SAM" id="MobiDB-lite"/>
    </source>
</evidence>
<organism evidence="2 3">
    <name type="scientific">Bradyrhizobium sediminis</name>
    <dbReference type="NCBI Taxonomy" id="2840469"/>
    <lineage>
        <taxon>Bacteria</taxon>
        <taxon>Pseudomonadati</taxon>
        <taxon>Pseudomonadota</taxon>
        <taxon>Alphaproteobacteria</taxon>
        <taxon>Hyphomicrobiales</taxon>
        <taxon>Nitrobacteraceae</taxon>
        <taxon>Bradyrhizobium</taxon>
    </lineage>
</organism>
<dbReference type="Pfam" id="PF06147">
    <property type="entry name" value="DUF968"/>
    <property type="match status" value="1"/>
</dbReference>
<dbReference type="Gene3D" id="3.30.40.190">
    <property type="match status" value="1"/>
</dbReference>
<dbReference type="EMBL" id="CP076134">
    <property type="protein sequence ID" value="QWG14939.1"/>
    <property type="molecule type" value="Genomic_DNA"/>
</dbReference>
<dbReference type="RefSeq" id="WP_215623527.1">
    <property type="nucleotide sequence ID" value="NZ_CP076134.1"/>
</dbReference>
<accession>A0A975RPK0</accession>
<dbReference type="AlphaFoldDB" id="A0A975RPK0"/>
<name>A0A975RPK0_9BRAD</name>